<feature type="region of interest" description="Disordered" evidence="1">
    <location>
        <begin position="1"/>
        <end position="54"/>
    </location>
</feature>
<protein>
    <submittedName>
        <fullName evidence="2">Uncharacterized protein</fullName>
    </submittedName>
</protein>
<organism evidence="2 3">
    <name type="scientific">Rhododendron griersonianum</name>
    <dbReference type="NCBI Taxonomy" id="479676"/>
    <lineage>
        <taxon>Eukaryota</taxon>
        <taxon>Viridiplantae</taxon>
        <taxon>Streptophyta</taxon>
        <taxon>Embryophyta</taxon>
        <taxon>Tracheophyta</taxon>
        <taxon>Spermatophyta</taxon>
        <taxon>Magnoliopsida</taxon>
        <taxon>eudicotyledons</taxon>
        <taxon>Gunneridae</taxon>
        <taxon>Pentapetalae</taxon>
        <taxon>asterids</taxon>
        <taxon>Ericales</taxon>
        <taxon>Ericaceae</taxon>
        <taxon>Ericoideae</taxon>
        <taxon>Rhodoreae</taxon>
        <taxon>Rhododendron</taxon>
    </lineage>
</organism>
<comment type="caution">
    <text evidence="2">The sequence shown here is derived from an EMBL/GenBank/DDBJ whole genome shotgun (WGS) entry which is preliminary data.</text>
</comment>
<accession>A0AAV6K0M9</accession>
<name>A0AAV6K0M9_9ERIC</name>
<evidence type="ECO:0000313" key="3">
    <source>
        <dbReference type="Proteomes" id="UP000823749"/>
    </source>
</evidence>
<evidence type="ECO:0000256" key="1">
    <source>
        <dbReference type="SAM" id="MobiDB-lite"/>
    </source>
</evidence>
<reference evidence="2 3" key="1">
    <citation type="submission" date="2020-08" db="EMBL/GenBank/DDBJ databases">
        <title>Plant Genome Project.</title>
        <authorList>
            <person name="Zhang R.-G."/>
        </authorList>
    </citation>
    <scope>NUCLEOTIDE SEQUENCE [LARGE SCALE GENOMIC DNA]</scope>
    <source>
        <strain evidence="2">WSP0</strain>
        <tissue evidence="2">Leaf</tissue>
    </source>
</reference>
<sequence>MNIEEWMERGVTSGNSPQPGVANYPPQSVIGFHQPISPSAPPLPPQFHSHGYQAGQAAPPLPSQFYSHGYQAGQAAPPVPPHGYQAGQAVPPLPPQFYAHGYQAGQAAPPLPPQFYAHGNQAGQGPNSLSLSLYARVFAYAYSSSSPCSPAAALLTLLGAGRPPDITAGCIRLGVTVSGGSGVQWSRDEWSPASYCSWA</sequence>
<dbReference type="AlphaFoldDB" id="A0AAV6K0M9"/>
<dbReference type="Proteomes" id="UP000823749">
    <property type="component" value="Chromosome 6"/>
</dbReference>
<proteinExistence type="predicted"/>
<gene>
    <name evidence="2" type="ORF">RHGRI_018220</name>
</gene>
<evidence type="ECO:0000313" key="2">
    <source>
        <dbReference type="EMBL" id="KAG5545980.1"/>
    </source>
</evidence>
<dbReference type="EMBL" id="JACTNZ010000006">
    <property type="protein sequence ID" value="KAG5545980.1"/>
    <property type="molecule type" value="Genomic_DNA"/>
</dbReference>
<keyword evidence="3" id="KW-1185">Reference proteome</keyword>